<reference evidence="18" key="1">
    <citation type="journal article" date="2019" name="Int. J. Syst. Evol. Microbiol.">
        <title>The Global Catalogue of Microorganisms (GCM) 10K type strain sequencing project: providing services to taxonomists for standard genome sequencing and annotation.</title>
        <authorList>
            <consortium name="The Broad Institute Genomics Platform"/>
            <consortium name="The Broad Institute Genome Sequencing Center for Infectious Disease"/>
            <person name="Wu L."/>
            <person name="Ma J."/>
        </authorList>
    </citation>
    <scope>NUCLEOTIDE SEQUENCE [LARGE SCALE GENOMIC DNA]</scope>
    <source>
        <strain evidence="18">CGMCC 1.16275</strain>
    </source>
</reference>
<comment type="caution">
    <text evidence="17">The sequence shown here is derived from an EMBL/GenBank/DDBJ whole genome shotgun (WGS) entry which is preliminary data.</text>
</comment>
<feature type="domain" description="3-hydroxyacyl-CoA dehydrogenase C-terminal" evidence="15">
    <location>
        <begin position="477"/>
        <end position="568"/>
    </location>
</feature>
<keyword evidence="9" id="KW-0576">Peroxisome</keyword>
<evidence type="ECO:0000256" key="4">
    <source>
        <dbReference type="ARBA" id="ARBA00022832"/>
    </source>
</evidence>
<comment type="similarity">
    <text evidence="3">In the N-terminal section; belongs to the enoyl-CoA hydratase/isomerase family.</text>
</comment>
<keyword evidence="12" id="KW-0511">Multifunctional enzyme</keyword>
<gene>
    <name evidence="17" type="ORF">ACFQPS_14590</name>
</gene>
<dbReference type="Pfam" id="PF00378">
    <property type="entry name" value="ECH_1"/>
    <property type="match status" value="1"/>
</dbReference>
<dbReference type="InterPro" id="IPR001753">
    <property type="entry name" value="Enoyl-CoA_hydra/iso"/>
</dbReference>
<dbReference type="InterPro" id="IPR029045">
    <property type="entry name" value="ClpP/crotonase-like_dom_sf"/>
</dbReference>
<evidence type="ECO:0000256" key="9">
    <source>
        <dbReference type="ARBA" id="ARBA00023140"/>
    </source>
</evidence>
<evidence type="ECO:0000313" key="18">
    <source>
        <dbReference type="Proteomes" id="UP001596456"/>
    </source>
</evidence>
<comment type="similarity">
    <text evidence="14">Belongs to the enoyl-CoA hydratase/isomerase family.</text>
</comment>
<dbReference type="InterPro" id="IPR008927">
    <property type="entry name" value="6-PGluconate_DH-like_C_sf"/>
</dbReference>
<keyword evidence="10" id="KW-0413">Isomerase</keyword>
<feature type="domain" description="3-hydroxyacyl-CoA dehydrogenase NAD binding" evidence="16">
    <location>
        <begin position="297"/>
        <end position="474"/>
    </location>
</feature>
<dbReference type="InterPro" id="IPR006108">
    <property type="entry name" value="3HC_DH_C"/>
</dbReference>
<dbReference type="PANTHER" id="PTHR23309">
    <property type="entry name" value="3-HYDROXYACYL-COA DEHYROGENASE"/>
    <property type="match status" value="1"/>
</dbReference>
<organism evidence="17 18">
    <name type="scientific">Rhodocista pekingensis</name>
    <dbReference type="NCBI Taxonomy" id="201185"/>
    <lineage>
        <taxon>Bacteria</taxon>
        <taxon>Pseudomonadati</taxon>
        <taxon>Pseudomonadota</taxon>
        <taxon>Alphaproteobacteria</taxon>
        <taxon>Rhodospirillales</taxon>
        <taxon>Azospirillaceae</taxon>
        <taxon>Rhodocista</taxon>
    </lineage>
</organism>
<dbReference type="PROSITE" id="PS00166">
    <property type="entry name" value="ENOYL_COA_HYDRATASE"/>
    <property type="match status" value="1"/>
</dbReference>
<sequence>MTQVVQYSRRGAVGVILVENPPVNALSQAVRQGLLDALRQGLEDDGARALVLAGGGRTFIAGADIAEFGRPLAAPDLNDVIAAFEDAAKPVVAAIHGTALGGGLEVALGCHYRVAVAKAMVGLPEVKLGILPGAGGTQRLPRLVGAHVALTMITSGEFVPAPKAHELGILDAIVEGDPVDGAVRFAEALDPAGPHPRVRDRAERIAADRGSAVFDEKRRALEKTARGLFAPQRCVDAVQAAAELPFEEGLKRERELFGQCMAHPQSKALIHVFFAERAIGKIPDVPADTPARPVATAAVLGAGTMGGGIAMNFANAGIPVTLLETSQEALDRGLATIARNYAGTVAKGRLTQAEMERRLSLITPTLDMAALAEADMVVEAVFEDMAVKQDVFRRLDAVAKPGAVLATNTSTLDIDAIAAVTSRPADVIGMHFFSPANVMKLLEVVRGSATAKDVIATAMQTGRKIGKVSVLVGNCDGFVGNRMLMPYSRQAELLVEEGAWPEQVDKALQDWGMAMGPFAMGDLAGVDVTWRIRQRRLAEGKAAGSPLTDRLYLMERYGQKTGAGWYRYEAGSRTPLPDDAVKRMIENHRETHQIRPRAISDEEIVKRMIYALVNEGAKALEEGMALRASDIDVIYLYGYGFPAWRGGPMHYADSVGLPAVLADIRAFQQHSGAEWTPAPLLERLAAEGGSFAAHDRRR</sequence>
<evidence type="ECO:0000256" key="11">
    <source>
        <dbReference type="ARBA" id="ARBA00023239"/>
    </source>
</evidence>
<feature type="domain" description="3-hydroxyacyl-CoA dehydrogenase C-terminal" evidence="15">
    <location>
        <begin position="604"/>
        <end position="688"/>
    </location>
</feature>
<keyword evidence="8" id="KW-0443">Lipid metabolism</keyword>
<keyword evidence="4" id="KW-0276">Fatty acid metabolism</keyword>
<keyword evidence="6" id="KW-0560">Oxidoreductase</keyword>
<evidence type="ECO:0000256" key="8">
    <source>
        <dbReference type="ARBA" id="ARBA00023098"/>
    </source>
</evidence>
<evidence type="ECO:0000256" key="5">
    <source>
        <dbReference type="ARBA" id="ARBA00022963"/>
    </source>
</evidence>
<protein>
    <submittedName>
        <fullName evidence="17">3-hydroxyacyl-CoA dehydrogenase NAD-binding domain-containing protein</fullName>
    </submittedName>
</protein>
<dbReference type="SUPFAM" id="SSF51735">
    <property type="entry name" value="NAD(P)-binding Rossmann-fold domains"/>
    <property type="match status" value="1"/>
</dbReference>
<keyword evidence="7" id="KW-0520">NAD</keyword>
<evidence type="ECO:0000256" key="14">
    <source>
        <dbReference type="RuleBase" id="RU003707"/>
    </source>
</evidence>
<evidence type="ECO:0000259" key="16">
    <source>
        <dbReference type="Pfam" id="PF02737"/>
    </source>
</evidence>
<dbReference type="PANTHER" id="PTHR23309:SF51">
    <property type="entry name" value="3-HYDROXYACYL-COA DEHYDROGENASE-RELATED"/>
    <property type="match status" value="1"/>
</dbReference>
<comment type="subcellular location">
    <subcellularLocation>
        <location evidence="1">Peroxisome</location>
    </subcellularLocation>
</comment>
<dbReference type="Proteomes" id="UP001596456">
    <property type="component" value="Unassembled WGS sequence"/>
</dbReference>
<evidence type="ECO:0000256" key="2">
    <source>
        <dbReference type="ARBA" id="ARBA00005005"/>
    </source>
</evidence>
<dbReference type="Gene3D" id="3.90.226.10">
    <property type="entry name" value="2-enoyl-CoA Hydratase, Chain A, domain 1"/>
    <property type="match status" value="1"/>
</dbReference>
<dbReference type="RefSeq" id="WP_377359952.1">
    <property type="nucleotide sequence ID" value="NZ_JBHTCM010000015.1"/>
</dbReference>
<keyword evidence="18" id="KW-1185">Reference proteome</keyword>
<evidence type="ECO:0000256" key="1">
    <source>
        <dbReference type="ARBA" id="ARBA00004275"/>
    </source>
</evidence>
<dbReference type="PROSITE" id="PS00067">
    <property type="entry name" value="3HCDH"/>
    <property type="match status" value="1"/>
</dbReference>
<dbReference type="InterPro" id="IPR006176">
    <property type="entry name" value="3-OHacyl-CoA_DH_NAD-bd"/>
</dbReference>
<name>A0ABW2KWG0_9PROT</name>
<dbReference type="InterPro" id="IPR018376">
    <property type="entry name" value="Enoyl-CoA_hyd/isom_CS"/>
</dbReference>
<evidence type="ECO:0000256" key="12">
    <source>
        <dbReference type="ARBA" id="ARBA00023268"/>
    </source>
</evidence>
<dbReference type="Gene3D" id="3.40.50.720">
    <property type="entry name" value="NAD(P)-binding Rossmann-like Domain"/>
    <property type="match status" value="1"/>
</dbReference>
<proteinExistence type="inferred from homology"/>
<dbReference type="InterPro" id="IPR006180">
    <property type="entry name" value="3-OHacyl-CoA_DH_CS"/>
</dbReference>
<accession>A0ABW2KWG0</accession>
<keyword evidence="5" id="KW-0442">Lipid degradation</keyword>
<comment type="pathway">
    <text evidence="2">Lipid metabolism; fatty acid beta-oxidation.</text>
</comment>
<dbReference type="EMBL" id="JBHTCM010000015">
    <property type="protein sequence ID" value="MFC7334394.1"/>
    <property type="molecule type" value="Genomic_DNA"/>
</dbReference>
<dbReference type="SUPFAM" id="SSF52096">
    <property type="entry name" value="ClpP/crotonase"/>
    <property type="match status" value="1"/>
</dbReference>
<evidence type="ECO:0000313" key="17">
    <source>
        <dbReference type="EMBL" id="MFC7334394.1"/>
    </source>
</evidence>
<evidence type="ECO:0000256" key="3">
    <source>
        <dbReference type="ARBA" id="ARBA00008750"/>
    </source>
</evidence>
<keyword evidence="11" id="KW-0456">Lyase</keyword>
<dbReference type="Gene3D" id="1.10.1040.50">
    <property type="match status" value="1"/>
</dbReference>
<evidence type="ECO:0000256" key="13">
    <source>
        <dbReference type="ARBA" id="ARBA00049556"/>
    </source>
</evidence>
<dbReference type="SUPFAM" id="SSF48179">
    <property type="entry name" value="6-phosphogluconate dehydrogenase C-terminal domain-like"/>
    <property type="match status" value="2"/>
</dbReference>
<dbReference type="Pfam" id="PF02737">
    <property type="entry name" value="3HCDH_N"/>
    <property type="match status" value="1"/>
</dbReference>
<comment type="catalytic activity">
    <reaction evidence="13">
        <text>a (3S)-3-hydroxyacyl-CoA + NAD(+) = a 3-oxoacyl-CoA + NADH + H(+)</text>
        <dbReference type="Rhea" id="RHEA:22432"/>
        <dbReference type="ChEBI" id="CHEBI:15378"/>
        <dbReference type="ChEBI" id="CHEBI:57318"/>
        <dbReference type="ChEBI" id="CHEBI:57540"/>
        <dbReference type="ChEBI" id="CHEBI:57945"/>
        <dbReference type="ChEBI" id="CHEBI:90726"/>
        <dbReference type="EC" id="1.1.1.35"/>
    </reaction>
</comment>
<evidence type="ECO:0000256" key="6">
    <source>
        <dbReference type="ARBA" id="ARBA00023002"/>
    </source>
</evidence>
<dbReference type="Pfam" id="PF00725">
    <property type="entry name" value="3HCDH"/>
    <property type="match status" value="2"/>
</dbReference>
<dbReference type="CDD" id="cd06558">
    <property type="entry name" value="crotonase-like"/>
    <property type="match status" value="1"/>
</dbReference>
<evidence type="ECO:0000256" key="7">
    <source>
        <dbReference type="ARBA" id="ARBA00023027"/>
    </source>
</evidence>
<dbReference type="InterPro" id="IPR036291">
    <property type="entry name" value="NAD(P)-bd_dom_sf"/>
</dbReference>
<evidence type="ECO:0000259" key="15">
    <source>
        <dbReference type="Pfam" id="PF00725"/>
    </source>
</evidence>
<evidence type="ECO:0000256" key="10">
    <source>
        <dbReference type="ARBA" id="ARBA00023235"/>
    </source>
</evidence>